<evidence type="ECO:0000313" key="2">
    <source>
        <dbReference type="EMBL" id="PZO98280.1"/>
    </source>
</evidence>
<protein>
    <submittedName>
        <fullName evidence="2">Uncharacterized protein</fullName>
    </submittedName>
</protein>
<evidence type="ECO:0000256" key="1">
    <source>
        <dbReference type="SAM" id="MobiDB-lite"/>
    </source>
</evidence>
<name>A0A2W5AUK2_9CORY</name>
<reference evidence="2 3" key="1">
    <citation type="submission" date="2017-11" db="EMBL/GenBank/DDBJ databases">
        <title>Infants hospitalized years apart are colonized by the same room-sourced microbial strains.</title>
        <authorList>
            <person name="Brooks B."/>
            <person name="Olm M.R."/>
            <person name="Firek B.A."/>
            <person name="Baker R."/>
            <person name="Thomas B.C."/>
            <person name="Morowitz M.J."/>
            <person name="Banfield J.F."/>
        </authorList>
    </citation>
    <scope>NUCLEOTIDE SEQUENCE [LARGE SCALE GENOMIC DNA]</scope>
    <source>
        <strain evidence="2">S2_012_000_R3_87</strain>
    </source>
</reference>
<proteinExistence type="predicted"/>
<comment type="caution">
    <text evidence="2">The sequence shown here is derived from an EMBL/GenBank/DDBJ whole genome shotgun (WGS) entry which is preliminary data.</text>
</comment>
<evidence type="ECO:0000313" key="3">
    <source>
        <dbReference type="Proteomes" id="UP000249451"/>
    </source>
</evidence>
<feature type="region of interest" description="Disordered" evidence="1">
    <location>
        <begin position="28"/>
        <end position="101"/>
    </location>
</feature>
<dbReference type="Proteomes" id="UP000249451">
    <property type="component" value="Unassembled WGS sequence"/>
</dbReference>
<sequence>MVDRDKYEAIMGEFLARMDEAATAFEREMSQHRDTLEKLVERQAQAGQDGKSAHGGFDASTAGGREAADRAAGAAGVDSEEPASHRAGAGHPGPGLAERDLKRAGWCVPSNLFD</sequence>
<feature type="compositionally biased region" description="Low complexity" evidence="1">
    <location>
        <begin position="62"/>
        <end position="76"/>
    </location>
</feature>
<organism evidence="2 3">
    <name type="scientific">Corynebacterium urealyticum</name>
    <dbReference type="NCBI Taxonomy" id="43771"/>
    <lineage>
        <taxon>Bacteria</taxon>
        <taxon>Bacillati</taxon>
        <taxon>Actinomycetota</taxon>
        <taxon>Actinomycetes</taxon>
        <taxon>Mycobacteriales</taxon>
        <taxon>Corynebacteriaceae</taxon>
        <taxon>Corynebacterium</taxon>
    </lineage>
</organism>
<dbReference type="EMBL" id="QFNY01000305">
    <property type="protein sequence ID" value="PZO98280.1"/>
    <property type="molecule type" value="Genomic_DNA"/>
</dbReference>
<dbReference type="AlphaFoldDB" id="A0A2W5AUK2"/>
<accession>A0A2W5AUK2</accession>
<feature type="compositionally biased region" description="Basic and acidic residues" evidence="1">
    <location>
        <begin position="28"/>
        <end position="41"/>
    </location>
</feature>
<gene>
    <name evidence="2" type="ORF">DI609_11090</name>
</gene>
<dbReference type="RefSeq" id="WP_317209729.1">
    <property type="nucleotide sequence ID" value="NZ_CP136640.1"/>
</dbReference>